<evidence type="ECO:0000256" key="11">
    <source>
        <dbReference type="ARBA" id="ARBA00022989"/>
    </source>
</evidence>
<comment type="subcellular location">
    <subcellularLocation>
        <location evidence="2">Cell membrane</location>
        <topology evidence="2">Multi-pass membrane protein</topology>
    </subcellularLocation>
</comment>
<dbReference type="InterPro" id="IPR005467">
    <property type="entry name" value="His_kinase_dom"/>
</dbReference>
<evidence type="ECO:0000256" key="8">
    <source>
        <dbReference type="ARBA" id="ARBA00022741"/>
    </source>
</evidence>
<evidence type="ECO:0000256" key="9">
    <source>
        <dbReference type="ARBA" id="ARBA00022777"/>
    </source>
</evidence>
<evidence type="ECO:0000256" key="10">
    <source>
        <dbReference type="ARBA" id="ARBA00022840"/>
    </source>
</evidence>
<keyword evidence="12" id="KW-0902">Two-component regulatory system</keyword>
<dbReference type="PANTHER" id="PTHR45528">
    <property type="entry name" value="SENSOR HISTIDINE KINASE CPXA"/>
    <property type="match status" value="1"/>
</dbReference>
<keyword evidence="13 14" id="KW-0472">Membrane</keyword>
<dbReference type="SMART" id="SM00388">
    <property type="entry name" value="HisKA"/>
    <property type="match status" value="1"/>
</dbReference>
<comment type="catalytic activity">
    <reaction evidence="1">
        <text>ATP + protein L-histidine = ADP + protein N-phospho-L-histidine.</text>
        <dbReference type="EC" id="2.7.13.3"/>
    </reaction>
</comment>
<evidence type="ECO:0000256" key="1">
    <source>
        <dbReference type="ARBA" id="ARBA00000085"/>
    </source>
</evidence>
<feature type="transmembrane region" description="Helical" evidence="14">
    <location>
        <begin position="12"/>
        <end position="36"/>
    </location>
</feature>
<keyword evidence="11 14" id="KW-1133">Transmembrane helix</keyword>
<keyword evidence="7 14" id="KW-0812">Transmembrane</keyword>
<name>A0ABT1SU77_9FIRM</name>
<dbReference type="Pfam" id="PF00512">
    <property type="entry name" value="HisKA"/>
    <property type="match status" value="1"/>
</dbReference>
<keyword evidence="9" id="KW-0418">Kinase</keyword>
<dbReference type="SMART" id="SM00387">
    <property type="entry name" value="HATPase_c"/>
    <property type="match status" value="1"/>
</dbReference>
<dbReference type="InterPro" id="IPR003660">
    <property type="entry name" value="HAMP_dom"/>
</dbReference>
<dbReference type="Gene3D" id="3.30.565.10">
    <property type="entry name" value="Histidine kinase-like ATPase, C-terminal domain"/>
    <property type="match status" value="1"/>
</dbReference>
<dbReference type="InterPro" id="IPR050398">
    <property type="entry name" value="HssS/ArlS-like"/>
</dbReference>
<dbReference type="PRINTS" id="PR00344">
    <property type="entry name" value="BCTRLSENSOR"/>
</dbReference>
<dbReference type="InterPro" id="IPR003661">
    <property type="entry name" value="HisK_dim/P_dom"/>
</dbReference>
<dbReference type="SMART" id="SM00304">
    <property type="entry name" value="HAMP"/>
    <property type="match status" value="1"/>
</dbReference>
<evidence type="ECO:0000256" key="2">
    <source>
        <dbReference type="ARBA" id="ARBA00004651"/>
    </source>
</evidence>
<dbReference type="CDD" id="cd00082">
    <property type="entry name" value="HisKA"/>
    <property type="match status" value="1"/>
</dbReference>
<dbReference type="CDD" id="cd00075">
    <property type="entry name" value="HATPase"/>
    <property type="match status" value="1"/>
</dbReference>
<feature type="domain" description="Histidine kinase" evidence="15">
    <location>
        <begin position="270"/>
        <end position="489"/>
    </location>
</feature>
<evidence type="ECO:0000256" key="5">
    <source>
        <dbReference type="ARBA" id="ARBA00022553"/>
    </source>
</evidence>
<keyword evidence="5" id="KW-0597">Phosphoprotein</keyword>
<dbReference type="EC" id="2.7.13.3" evidence="3"/>
<keyword evidence="6" id="KW-0808">Transferase</keyword>
<proteinExistence type="predicted"/>
<evidence type="ECO:0000256" key="14">
    <source>
        <dbReference type="SAM" id="Phobius"/>
    </source>
</evidence>
<dbReference type="PROSITE" id="PS50885">
    <property type="entry name" value="HAMP"/>
    <property type="match status" value="1"/>
</dbReference>
<dbReference type="CDD" id="cd06225">
    <property type="entry name" value="HAMP"/>
    <property type="match status" value="1"/>
</dbReference>
<keyword evidence="10 17" id="KW-0067">ATP-binding</keyword>
<evidence type="ECO:0000256" key="4">
    <source>
        <dbReference type="ARBA" id="ARBA00022475"/>
    </source>
</evidence>
<evidence type="ECO:0000256" key="12">
    <source>
        <dbReference type="ARBA" id="ARBA00023012"/>
    </source>
</evidence>
<dbReference type="Pfam" id="PF00672">
    <property type="entry name" value="HAMP"/>
    <property type="match status" value="1"/>
</dbReference>
<keyword evidence="8" id="KW-0547">Nucleotide-binding</keyword>
<reference evidence="17 18" key="1">
    <citation type="submission" date="2022-06" db="EMBL/GenBank/DDBJ databases">
        <title>Isolation of gut microbiota from human fecal samples.</title>
        <authorList>
            <person name="Pamer E.G."/>
            <person name="Barat B."/>
            <person name="Waligurski E."/>
            <person name="Medina S."/>
            <person name="Paddock L."/>
            <person name="Mostad J."/>
        </authorList>
    </citation>
    <scope>NUCLEOTIDE SEQUENCE [LARGE SCALE GENOMIC DNA]</scope>
    <source>
        <strain evidence="17 18">DFI.1.1</strain>
    </source>
</reference>
<accession>A0ABT1SU77</accession>
<evidence type="ECO:0000313" key="18">
    <source>
        <dbReference type="Proteomes" id="UP001206692"/>
    </source>
</evidence>
<dbReference type="Gene3D" id="6.10.340.10">
    <property type="match status" value="1"/>
</dbReference>
<sequence length="499" mass="55296">MLHIRDISLRHRLLIANFTMVFVPIFILTVLGFLLVSGLRFSSPHNDLTTLWPEKGPALSIQYTVSSLRVKAERPGPLRLKDLREDCQVLESLGIATAIIRHDQVAYVTPGVDFYGLANRVLEKAHGQQTIMTWDGDGFFFRYSSPHSGTTIIAAGNTPFIAKSGIREGMAKNVIQGLLIFIVGTASVIIIACGLILSRLLSRQILGPLAALRTAAAEIEKGNLDYKLTVSSRDELGQTCSAFDRMRRQLRAARTAQEKYEQNRKELIAGISHDLSTPLTLLKGYASGILVGIAKTAEKRHHYMELIYQNACSLEKLVDRLFLFSKLDLGQVDFTLERVSLRDYFADFTAENTALLAERGLSLRYEAPPEAARVRIDRMQFQRVVDNLLENALKYKETETVAMDIRLEAAEKQVVLSFADHGPGVPRADLAKLFDSFYRTDEARTDVKKGSGLGLAIVKQIIATLKGRIYAAETPGGGLTVVITLPAAEEDSHEIDSNH</sequence>
<evidence type="ECO:0000256" key="3">
    <source>
        <dbReference type="ARBA" id="ARBA00012438"/>
    </source>
</evidence>
<dbReference type="SUPFAM" id="SSF55874">
    <property type="entry name" value="ATPase domain of HSP90 chaperone/DNA topoisomerase II/histidine kinase"/>
    <property type="match status" value="1"/>
</dbReference>
<keyword evidence="18" id="KW-1185">Reference proteome</keyword>
<evidence type="ECO:0000259" key="16">
    <source>
        <dbReference type="PROSITE" id="PS50885"/>
    </source>
</evidence>
<dbReference type="GO" id="GO:0005524">
    <property type="term" value="F:ATP binding"/>
    <property type="evidence" value="ECO:0007669"/>
    <property type="project" value="UniProtKB-KW"/>
</dbReference>
<dbReference type="InterPro" id="IPR003594">
    <property type="entry name" value="HATPase_dom"/>
</dbReference>
<organism evidence="17 18">
    <name type="scientific">Megasphaera massiliensis</name>
    <dbReference type="NCBI Taxonomy" id="1232428"/>
    <lineage>
        <taxon>Bacteria</taxon>
        <taxon>Bacillati</taxon>
        <taxon>Bacillota</taxon>
        <taxon>Negativicutes</taxon>
        <taxon>Veillonellales</taxon>
        <taxon>Veillonellaceae</taxon>
        <taxon>Megasphaera</taxon>
    </lineage>
</organism>
<dbReference type="PANTHER" id="PTHR45528:SF1">
    <property type="entry name" value="SENSOR HISTIDINE KINASE CPXA"/>
    <property type="match status" value="1"/>
</dbReference>
<evidence type="ECO:0000256" key="13">
    <source>
        <dbReference type="ARBA" id="ARBA00023136"/>
    </source>
</evidence>
<evidence type="ECO:0000256" key="6">
    <source>
        <dbReference type="ARBA" id="ARBA00022679"/>
    </source>
</evidence>
<feature type="transmembrane region" description="Helical" evidence="14">
    <location>
        <begin position="174"/>
        <end position="197"/>
    </location>
</feature>
<dbReference type="Gene3D" id="1.10.287.130">
    <property type="match status" value="1"/>
</dbReference>
<comment type="caution">
    <text evidence="17">The sequence shown here is derived from an EMBL/GenBank/DDBJ whole genome shotgun (WGS) entry which is preliminary data.</text>
</comment>
<dbReference type="InterPro" id="IPR004358">
    <property type="entry name" value="Sig_transdc_His_kin-like_C"/>
</dbReference>
<dbReference type="Proteomes" id="UP001206692">
    <property type="component" value="Unassembled WGS sequence"/>
</dbReference>
<gene>
    <name evidence="17" type="ORF">NE675_07295</name>
</gene>
<evidence type="ECO:0000256" key="7">
    <source>
        <dbReference type="ARBA" id="ARBA00022692"/>
    </source>
</evidence>
<dbReference type="Pfam" id="PF02518">
    <property type="entry name" value="HATPase_c"/>
    <property type="match status" value="1"/>
</dbReference>
<evidence type="ECO:0000313" key="17">
    <source>
        <dbReference type="EMBL" id="MCQ5342830.1"/>
    </source>
</evidence>
<feature type="domain" description="HAMP" evidence="16">
    <location>
        <begin position="203"/>
        <end position="255"/>
    </location>
</feature>
<dbReference type="RefSeq" id="WP_062412513.1">
    <property type="nucleotide sequence ID" value="NZ_JAJCIO010000017.1"/>
</dbReference>
<dbReference type="EMBL" id="JANGEW010000012">
    <property type="protein sequence ID" value="MCQ5342830.1"/>
    <property type="molecule type" value="Genomic_DNA"/>
</dbReference>
<protein>
    <recommendedName>
        <fullName evidence="3">histidine kinase</fullName>
        <ecNumber evidence="3">2.7.13.3</ecNumber>
    </recommendedName>
</protein>
<dbReference type="SUPFAM" id="SSF158472">
    <property type="entry name" value="HAMP domain-like"/>
    <property type="match status" value="1"/>
</dbReference>
<dbReference type="InterPro" id="IPR036890">
    <property type="entry name" value="HATPase_C_sf"/>
</dbReference>
<dbReference type="PROSITE" id="PS50109">
    <property type="entry name" value="HIS_KIN"/>
    <property type="match status" value="1"/>
</dbReference>
<evidence type="ECO:0000259" key="15">
    <source>
        <dbReference type="PROSITE" id="PS50109"/>
    </source>
</evidence>
<dbReference type="SUPFAM" id="SSF47384">
    <property type="entry name" value="Homodimeric domain of signal transducing histidine kinase"/>
    <property type="match status" value="1"/>
</dbReference>
<dbReference type="InterPro" id="IPR036097">
    <property type="entry name" value="HisK_dim/P_sf"/>
</dbReference>
<keyword evidence="4" id="KW-1003">Cell membrane</keyword>